<reference evidence="1 2" key="2">
    <citation type="submission" date="2019-08" db="EMBL/GenBank/DDBJ databases">
        <authorList>
            <person name="Henke P."/>
        </authorList>
    </citation>
    <scope>NUCLEOTIDE SEQUENCE [LARGE SCALE GENOMIC DNA]</scope>
    <source>
        <strain evidence="1">Phe10_nw2017</strain>
    </source>
</reference>
<name>A0A5C6M2G7_9PLAN</name>
<protein>
    <submittedName>
        <fullName evidence="1">Uncharacterized protein</fullName>
    </submittedName>
</protein>
<evidence type="ECO:0000313" key="2">
    <source>
        <dbReference type="Proteomes" id="UP000321083"/>
    </source>
</evidence>
<dbReference type="Proteomes" id="UP000321083">
    <property type="component" value="Unassembled WGS sequence"/>
</dbReference>
<proteinExistence type="predicted"/>
<accession>A0A5C6M2G7</accession>
<reference evidence="1 2" key="1">
    <citation type="submission" date="2019-08" db="EMBL/GenBank/DDBJ databases">
        <title>100 year-old enigma solved: identification of Planctomyces bekefii, the type genus and species of the phylum Planctomycetes.</title>
        <authorList>
            <person name="Svetlana D.N."/>
            <person name="Overmann J."/>
        </authorList>
    </citation>
    <scope>NUCLEOTIDE SEQUENCE [LARGE SCALE GENOMIC DNA]</scope>
    <source>
        <strain evidence="1">Phe10_nw2017</strain>
    </source>
</reference>
<dbReference type="EMBL" id="SRHE01000694">
    <property type="protein sequence ID" value="TWW08389.1"/>
    <property type="molecule type" value="Genomic_DNA"/>
</dbReference>
<evidence type="ECO:0000313" key="1">
    <source>
        <dbReference type="EMBL" id="TWW08389.1"/>
    </source>
</evidence>
<dbReference type="AlphaFoldDB" id="A0A5C6M2G7"/>
<organism evidence="1 2">
    <name type="scientific">Planctomyces bekefii</name>
    <dbReference type="NCBI Taxonomy" id="1653850"/>
    <lineage>
        <taxon>Bacteria</taxon>
        <taxon>Pseudomonadati</taxon>
        <taxon>Planctomycetota</taxon>
        <taxon>Planctomycetia</taxon>
        <taxon>Planctomycetales</taxon>
        <taxon>Planctomycetaceae</taxon>
        <taxon>Planctomyces</taxon>
    </lineage>
</organism>
<comment type="caution">
    <text evidence="1">The sequence shown here is derived from an EMBL/GenBank/DDBJ whole genome shotgun (WGS) entry which is preliminary data.</text>
</comment>
<gene>
    <name evidence="1" type="ORF">E3A20_24870</name>
</gene>
<sequence length="42" mass="5414">MKYRNIREDRTTNFERFAKLKNVKYINYYDKQTKQYVKRSYL</sequence>
<keyword evidence="2" id="KW-1185">Reference proteome</keyword>